<dbReference type="PANTHER" id="PTHR45036:SF1">
    <property type="entry name" value="METHYLTRANSFERASE LIKE 7A"/>
    <property type="match status" value="1"/>
</dbReference>
<keyword evidence="3" id="KW-1185">Reference proteome</keyword>
<dbReference type="OrthoDB" id="9797252at2"/>
<sequence length="221" mass="24328">MTTTTSTQTSPNAVETTGSRFSSVMYDPFLWLGERRGMRATRHRLLSTARGQVLEIGAGTGLNLPHYPEDIEELVLTEPVEPMVDRLERRRAALGRTARIVVAPAENLPFEDGSFDTVVSTMVLCTVTDPDQAIAEVQRVLRPGGRLLFIEHVRSPSAASAHWQDRLADAWAGFADGCRCDRDTLSAISSRLDLASWDRARWRGMPRVVQPLVIGEAVASA</sequence>
<dbReference type="AlphaFoldDB" id="A0A0A0JEY1"/>
<dbReference type="Pfam" id="PF08241">
    <property type="entry name" value="Methyltransf_11"/>
    <property type="match status" value="1"/>
</dbReference>
<accession>A0A0A0JEY1</accession>
<dbReference type="EMBL" id="AVPJ01000002">
    <property type="protein sequence ID" value="KGN34166.1"/>
    <property type="molecule type" value="Genomic_DNA"/>
</dbReference>
<dbReference type="InterPro" id="IPR013216">
    <property type="entry name" value="Methyltransf_11"/>
</dbReference>
<organism evidence="2 3">
    <name type="scientific">Knoellia sinensis KCTC 19936</name>
    <dbReference type="NCBI Taxonomy" id="1385520"/>
    <lineage>
        <taxon>Bacteria</taxon>
        <taxon>Bacillati</taxon>
        <taxon>Actinomycetota</taxon>
        <taxon>Actinomycetes</taxon>
        <taxon>Micrococcales</taxon>
        <taxon>Intrasporangiaceae</taxon>
        <taxon>Knoellia</taxon>
    </lineage>
</organism>
<keyword evidence="2" id="KW-0489">Methyltransferase</keyword>
<feature type="domain" description="Methyltransferase type 11" evidence="1">
    <location>
        <begin position="54"/>
        <end position="149"/>
    </location>
</feature>
<keyword evidence="2" id="KW-0808">Transferase</keyword>
<gene>
    <name evidence="2" type="ORF">N802_12255</name>
</gene>
<dbReference type="Proteomes" id="UP000030002">
    <property type="component" value="Unassembled WGS sequence"/>
</dbReference>
<dbReference type="STRING" id="1385520.N802_12255"/>
<protein>
    <submittedName>
        <fullName evidence="2">Methyltransferase type 11</fullName>
    </submittedName>
</protein>
<reference evidence="2 3" key="1">
    <citation type="submission" date="2013-08" db="EMBL/GenBank/DDBJ databases">
        <title>The genome sequence of Knoellia sinensis.</title>
        <authorList>
            <person name="Zhu W."/>
            <person name="Wang G."/>
        </authorList>
    </citation>
    <scope>NUCLEOTIDE SEQUENCE [LARGE SCALE GENOMIC DNA]</scope>
    <source>
        <strain evidence="2 3">KCTC 19936</strain>
    </source>
</reference>
<dbReference type="InterPro" id="IPR052356">
    <property type="entry name" value="Thiol_S-MT"/>
</dbReference>
<name>A0A0A0JEY1_9MICO</name>
<evidence type="ECO:0000313" key="3">
    <source>
        <dbReference type="Proteomes" id="UP000030002"/>
    </source>
</evidence>
<dbReference type="Gene3D" id="3.40.50.150">
    <property type="entry name" value="Vaccinia Virus protein VP39"/>
    <property type="match status" value="1"/>
</dbReference>
<dbReference type="PANTHER" id="PTHR45036">
    <property type="entry name" value="METHYLTRANSFERASE LIKE 7B"/>
    <property type="match status" value="1"/>
</dbReference>
<dbReference type="GO" id="GO:0032259">
    <property type="term" value="P:methylation"/>
    <property type="evidence" value="ECO:0007669"/>
    <property type="project" value="UniProtKB-KW"/>
</dbReference>
<evidence type="ECO:0000313" key="2">
    <source>
        <dbReference type="EMBL" id="KGN34166.1"/>
    </source>
</evidence>
<proteinExistence type="predicted"/>
<dbReference type="eggNOG" id="COG2226">
    <property type="taxonomic scope" value="Bacteria"/>
</dbReference>
<dbReference type="CDD" id="cd02440">
    <property type="entry name" value="AdoMet_MTases"/>
    <property type="match status" value="1"/>
</dbReference>
<dbReference type="RefSeq" id="WP_035912204.1">
    <property type="nucleotide sequence ID" value="NZ_AVPJ01000002.1"/>
</dbReference>
<dbReference type="InterPro" id="IPR029063">
    <property type="entry name" value="SAM-dependent_MTases_sf"/>
</dbReference>
<dbReference type="SUPFAM" id="SSF53335">
    <property type="entry name" value="S-adenosyl-L-methionine-dependent methyltransferases"/>
    <property type="match status" value="1"/>
</dbReference>
<evidence type="ECO:0000259" key="1">
    <source>
        <dbReference type="Pfam" id="PF08241"/>
    </source>
</evidence>
<dbReference type="GO" id="GO:0008757">
    <property type="term" value="F:S-adenosylmethionine-dependent methyltransferase activity"/>
    <property type="evidence" value="ECO:0007669"/>
    <property type="project" value="InterPro"/>
</dbReference>
<comment type="caution">
    <text evidence="2">The sequence shown here is derived from an EMBL/GenBank/DDBJ whole genome shotgun (WGS) entry which is preliminary data.</text>
</comment>